<dbReference type="EMBL" id="CP149822">
    <property type="protein sequence ID" value="WZN41979.1"/>
    <property type="molecule type" value="Genomic_DNA"/>
</dbReference>
<name>A0ABZ2YQB7_9BACT</name>
<evidence type="ECO:0000313" key="2">
    <source>
        <dbReference type="Proteomes" id="UP001485459"/>
    </source>
</evidence>
<reference evidence="2" key="1">
    <citation type="submission" date="2024-03" db="EMBL/GenBank/DDBJ databases">
        <title>Chitinophaga horti sp. nov., isolated from garden soil.</title>
        <authorList>
            <person name="Lee D.S."/>
            <person name="Han D.M."/>
            <person name="Baek J.H."/>
            <person name="Choi D.G."/>
            <person name="Jeon J.H."/>
            <person name="Jeon C.O."/>
        </authorList>
    </citation>
    <scope>NUCLEOTIDE SEQUENCE [LARGE SCALE GENOMIC DNA]</scope>
    <source>
        <strain evidence="2">GPA1</strain>
    </source>
</reference>
<dbReference type="Proteomes" id="UP001485459">
    <property type="component" value="Chromosome"/>
</dbReference>
<accession>A0ABZ2YQB7</accession>
<sequence length="196" mass="22062">MENVKDFVVQIQGYDFGGKLDVDVITKSPFLNETSFDSLIESLASVTALPIHLLDKRVCKTQNSSLELSRISIRRKDDINPLIQIHASNQSQFRELKMPGIYLSTPKPTTIDHLLKTNFSGTLFQSAKPGYFMLGWLAQVGNAYEIIMAAGFTKLKEELAPHVKPVYYGTKQTLRRMPVHHTMSNHAPNIKKTFGP</sequence>
<gene>
    <name evidence="1" type="ORF">WJU16_02880</name>
</gene>
<protein>
    <submittedName>
        <fullName evidence="1">Uncharacterized protein</fullName>
    </submittedName>
</protein>
<dbReference type="RefSeq" id="WP_341836822.1">
    <property type="nucleotide sequence ID" value="NZ_CP149822.1"/>
</dbReference>
<evidence type="ECO:0000313" key="1">
    <source>
        <dbReference type="EMBL" id="WZN41979.1"/>
    </source>
</evidence>
<organism evidence="1 2">
    <name type="scientific">Chitinophaga pollutisoli</name>
    <dbReference type="NCBI Taxonomy" id="3133966"/>
    <lineage>
        <taxon>Bacteria</taxon>
        <taxon>Pseudomonadati</taxon>
        <taxon>Bacteroidota</taxon>
        <taxon>Chitinophagia</taxon>
        <taxon>Chitinophagales</taxon>
        <taxon>Chitinophagaceae</taxon>
        <taxon>Chitinophaga</taxon>
    </lineage>
</organism>
<proteinExistence type="predicted"/>
<keyword evidence="2" id="KW-1185">Reference proteome</keyword>